<protein>
    <submittedName>
        <fullName evidence="1">Uncharacterized protein</fullName>
    </submittedName>
</protein>
<proteinExistence type="predicted"/>
<dbReference type="GeneID" id="93509526"/>
<sequence>MIAQGAVEEVLEVDGEVGGGGGDGVDGGGGADSVAAVGVVDEVEIAGGAARWS</sequence>
<dbReference type="Proteomes" id="UP001611263">
    <property type="component" value="Unassembled WGS sequence"/>
</dbReference>
<evidence type="ECO:0000313" key="2">
    <source>
        <dbReference type="Proteomes" id="UP001611263"/>
    </source>
</evidence>
<dbReference type="EMBL" id="JBIRUQ010000004">
    <property type="protein sequence ID" value="MFI1462965.1"/>
    <property type="molecule type" value="Genomic_DNA"/>
</dbReference>
<organism evidence="1 2">
    <name type="scientific">Nocardia carnea</name>
    <dbReference type="NCBI Taxonomy" id="37328"/>
    <lineage>
        <taxon>Bacteria</taxon>
        <taxon>Bacillati</taxon>
        <taxon>Actinomycetota</taxon>
        <taxon>Actinomycetes</taxon>
        <taxon>Mycobacteriales</taxon>
        <taxon>Nocardiaceae</taxon>
        <taxon>Nocardia</taxon>
    </lineage>
</organism>
<comment type="caution">
    <text evidence="1">The sequence shown here is derived from an EMBL/GenBank/DDBJ whole genome shotgun (WGS) entry which is preliminary data.</text>
</comment>
<reference evidence="1 2" key="1">
    <citation type="submission" date="2024-10" db="EMBL/GenBank/DDBJ databases">
        <title>The Natural Products Discovery Center: Release of the First 8490 Sequenced Strains for Exploring Actinobacteria Biosynthetic Diversity.</title>
        <authorList>
            <person name="Kalkreuter E."/>
            <person name="Kautsar S.A."/>
            <person name="Yang D."/>
            <person name="Bader C.D."/>
            <person name="Teijaro C.N."/>
            <person name="Fluegel L."/>
            <person name="Davis C.M."/>
            <person name="Simpson J.R."/>
            <person name="Lauterbach L."/>
            <person name="Steele A.D."/>
            <person name="Gui C."/>
            <person name="Meng S."/>
            <person name="Li G."/>
            <person name="Viehrig K."/>
            <person name="Ye F."/>
            <person name="Su P."/>
            <person name="Kiefer A.F."/>
            <person name="Nichols A."/>
            <person name="Cepeda A.J."/>
            <person name="Yan W."/>
            <person name="Fan B."/>
            <person name="Jiang Y."/>
            <person name="Adhikari A."/>
            <person name="Zheng C.-J."/>
            <person name="Schuster L."/>
            <person name="Cowan T.M."/>
            <person name="Smanski M.J."/>
            <person name="Chevrette M.G."/>
            <person name="De Carvalho L.P.S."/>
            <person name="Shen B."/>
        </authorList>
    </citation>
    <scope>NUCLEOTIDE SEQUENCE [LARGE SCALE GENOMIC DNA]</scope>
    <source>
        <strain evidence="1 2">NPDC020568</strain>
    </source>
</reference>
<dbReference type="RefSeq" id="WP_156052279.1">
    <property type="nucleotide sequence ID" value="NZ_JBIRUQ010000004.1"/>
</dbReference>
<gene>
    <name evidence="1" type="ORF">ACH4WX_19805</name>
</gene>
<accession>A0ABW7TUL9</accession>
<evidence type="ECO:0000313" key="1">
    <source>
        <dbReference type="EMBL" id="MFI1462965.1"/>
    </source>
</evidence>
<keyword evidence="2" id="KW-1185">Reference proteome</keyword>
<name>A0ABW7TUL9_9NOCA</name>